<proteinExistence type="inferred from homology"/>
<evidence type="ECO:0000256" key="8">
    <source>
        <dbReference type="SAM" id="Phobius"/>
    </source>
</evidence>
<dbReference type="PANTHER" id="PTHR36838:SF1">
    <property type="entry name" value="SLR1864 PROTEIN"/>
    <property type="match status" value="1"/>
</dbReference>
<reference evidence="9" key="1">
    <citation type="submission" date="2020-10" db="EMBL/GenBank/DDBJ databases">
        <authorList>
            <person name="Castelo-Branco R."/>
            <person name="Eusebio N."/>
            <person name="Adriana R."/>
            <person name="Vieira A."/>
            <person name="Brugerolle De Fraissinette N."/>
            <person name="Rezende De Castro R."/>
            <person name="Schneider M.P."/>
            <person name="Vasconcelos V."/>
            <person name="Leao P.N."/>
        </authorList>
    </citation>
    <scope>NUCLEOTIDE SEQUENCE</scope>
    <source>
        <strain evidence="9">LEGE 11480</strain>
    </source>
</reference>
<evidence type="ECO:0000256" key="1">
    <source>
        <dbReference type="ARBA" id="ARBA00004651"/>
    </source>
</evidence>
<dbReference type="InterPro" id="IPR004776">
    <property type="entry name" value="Mem_transp_PIN-like"/>
</dbReference>
<dbReference type="InterPro" id="IPR038770">
    <property type="entry name" value="Na+/solute_symporter_sf"/>
</dbReference>
<evidence type="ECO:0000313" key="9">
    <source>
        <dbReference type="EMBL" id="MBE9030662.1"/>
    </source>
</evidence>
<dbReference type="AlphaFoldDB" id="A0A928Z447"/>
<feature type="transmembrane region" description="Helical" evidence="8">
    <location>
        <begin position="195"/>
        <end position="215"/>
    </location>
</feature>
<protein>
    <submittedName>
        <fullName evidence="9">AEC family transporter</fullName>
    </submittedName>
</protein>
<evidence type="ECO:0000313" key="10">
    <source>
        <dbReference type="Proteomes" id="UP000625316"/>
    </source>
</evidence>
<comment type="subcellular location">
    <subcellularLocation>
        <location evidence="1">Cell membrane</location>
        <topology evidence="1">Multi-pass membrane protein</topology>
    </subcellularLocation>
</comment>
<evidence type="ECO:0000256" key="2">
    <source>
        <dbReference type="ARBA" id="ARBA00010145"/>
    </source>
</evidence>
<feature type="transmembrane region" description="Helical" evidence="8">
    <location>
        <begin position="33"/>
        <end position="54"/>
    </location>
</feature>
<feature type="transmembrane region" description="Helical" evidence="8">
    <location>
        <begin position="102"/>
        <end position="123"/>
    </location>
</feature>
<keyword evidence="3" id="KW-0813">Transport</keyword>
<sequence>MLTKLVQIYMPLVMGVLIGWLASYWLPKQTPVYLGKGLFLFGVPISVFVFLRQTDRSDSIWLAGVAAWGAMLTGLGLMYWWLRWGKPKHNRLTAARSTQGTILLASMVGNTGYLGLPIALSLFGNTGFAWALFYDLLGTTLGAYGVGAMIASRYGPGKPGSSSTLPRIWQNPTLWTFMLALIYQDPLPEFVEQGLRSIAWGAISLALILIGMRLGQLTSLHQIRQTAIPLGLKMLLLPLLIWGITAPLPIPTIAKQVIVLQTAMPPAFATLVLAESYSLDPEFAVALIATGTGGLLFTLPLWLWLTGLLG</sequence>
<dbReference type="EMBL" id="JADEXQ010000041">
    <property type="protein sequence ID" value="MBE9030662.1"/>
    <property type="molecule type" value="Genomic_DNA"/>
</dbReference>
<keyword evidence="10" id="KW-1185">Reference proteome</keyword>
<dbReference type="PANTHER" id="PTHR36838">
    <property type="entry name" value="AUXIN EFFLUX CARRIER FAMILY PROTEIN"/>
    <property type="match status" value="1"/>
</dbReference>
<feature type="transmembrane region" description="Helical" evidence="8">
    <location>
        <begin position="60"/>
        <end position="82"/>
    </location>
</feature>
<feature type="transmembrane region" description="Helical" evidence="8">
    <location>
        <begin position="129"/>
        <end position="152"/>
    </location>
</feature>
<evidence type="ECO:0000256" key="6">
    <source>
        <dbReference type="ARBA" id="ARBA00022989"/>
    </source>
</evidence>
<accession>A0A928Z447</accession>
<dbReference type="Proteomes" id="UP000625316">
    <property type="component" value="Unassembled WGS sequence"/>
</dbReference>
<dbReference type="GO" id="GO:0055085">
    <property type="term" value="P:transmembrane transport"/>
    <property type="evidence" value="ECO:0007669"/>
    <property type="project" value="InterPro"/>
</dbReference>
<comment type="similarity">
    <text evidence="2">Belongs to the auxin efflux carrier (TC 2.A.69) family.</text>
</comment>
<organism evidence="9 10">
    <name type="scientific">Romeriopsis navalis LEGE 11480</name>
    <dbReference type="NCBI Taxonomy" id="2777977"/>
    <lineage>
        <taxon>Bacteria</taxon>
        <taxon>Bacillati</taxon>
        <taxon>Cyanobacteriota</taxon>
        <taxon>Cyanophyceae</taxon>
        <taxon>Leptolyngbyales</taxon>
        <taxon>Leptolyngbyaceae</taxon>
        <taxon>Romeriopsis</taxon>
        <taxon>Romeriopsis navalis</taxon>
    </lineage>
</organism>
<keyword evidence="5 8" id="KW-0812">Transmembrane</keyword>
<dbReference type="Pfam" id="PF03547">
    <property type="entry name" value="Mem_trans"/>
    <property type="match status" value="1"/>
</dbReference>
<dbReference type="Gene3D" id="1.20.1530.20">
    <property type="match status" value="1"/>
</dbReference>
<feature type="transmembrane region" description="Helical" evidence="8">
    <location>
        <begin position="227"/>
        <end position="245"/>
    </location>
</feature>
<feature type="transmembrane region" description="Helical" evidence="8">
    <location>
        <begin position="6"/>
        <end position="26"/>
    </location>
</feature>
<feature type="transmembrane region" description="Helical" evidence="8">
    <location>
        <begin position="283"/>
        <end position="305"/>
    </location>
</feature>
<name>A0A928Z447_9CYAN</name>
<dbReference type="GO" id="GO:0005886">
    <property type="term" value="C:plasma membrane"/>
    <property type="evidence" value="ECO:0007669"/>
    <property type="project" value="UniProtKB-SubCell"/>
</dbReference>
<keyword evidence="6 8" id="KW-1133">Transmembrane helix</keyword>
<comment type="caution">
    <text evidence="9">The sequence shown here is derived from an EMBL/GenBank/DDBJ whole genome shotgun (WGS) entry which is preliminary data.</text>
</comment>
<keyword evidence="4" id="KW-1003">Cell membrane</keyword>
<evidence type="ECO:0000256" key="7">
    <source>
        <dbReference type="ARBA" id="ARBA00023136"/>
    </source>
</evidence>
<keyword evidence="7 8" id="KW-0472">Membrane</keyword>
<evidence type="ECO:0000256" key="3">
    <source>
        <dbReference type="ARBA" id="ARBA00022448"/>
    </source>
</evidence>
<evidence type="ECO:0000256" key="5">
    <source>
        <dbReference type="ARBA" id="ARBA00022692"/>
    </source>
</evidence>
<gene>
    <name evidence="9" type="ORF">IQ266_13060</name>
</gene>
<evidence type="ECO:0000256" key="4">
    <source>
        <dbReference type="ARBA" id="ARBA00022475"/>
    </source>
</evidence>